<keyword evidence="3" id="KW-1185">Reference proteome</keyword>
<comment type="caution">
    <text evidence="2">The sequence shown here is derived from an EMBL/GenBank/DDBJ whole genome shotgun (WGS) entry which is preliminary data.</text>
</comment>
<organism evidence="2 3">
    <name type="scientific">Linderina pennispora</name>
    <dbReference type="NCBI Taxonomy" id="61395"/>
    <lineage>
        <taxon>Eukaryota</taxon>
        <taxon>Fungi</taxon>
        <taxon>Fungi incertae sedis</taxon>
        <taxon>Zoopagomycota</taxon>
        <taxon>Kickxellomycotina</taxon>
        <taxon>Kickxellomycetes</taxon>
        <taxon>Kickxellales</taxon>
        <taxon>Kickxellaceae</taxon>
        <taxon>Linderina</taxon>
    </lineage>
</organism>
<dbReference type="Proteomes" id="UP000193922">
    <property type="component" value="Unassembled WGS sequence"/>
</dbReference>
<proteinExistence type="predicted"/>
<dbReference type="AlphaFoldDB" id="A0A1Y1WIA0"/>
<feature type="signal peptide" evidence="1">
    <location>
        <begin position="1"/>
        <end position="16"/>
    </location>
</feature>
<evidence type="ECO:0000313" key="2">
    <source>
        <dbReference type="EMBL" id="ORX73048.1"/>
    </source>
</evidence>
<dbReference type="GeneID" id="63808832"/>
<sequence length="103" mass="10921">MRFALALTALAALALAAPLTVRDDKSAEAVLPMVTGSKDYGTLESNINTFFANLGGSDDPDKSQRITDTAKKIQDQLQAYVKSKAPAQQAAIWAESVLAPLLT</sequence>
<dbReference type="RefSeq" id="XP_040746388.1">
    <property type="nucleotide sequence ID" value="XM_040892184.1"/>
</dbReference>
<accession>A0A1Y1WIA0</accession>
<gene>
    <name evidence="2" type="ORF">DL89DRAFT_86739</name>
</gene>
<protein>
    <submittedName>
        <fullName evidence="2">Uncharacterized protein</fullName>
    </submittedName>
</protein>
<keyword evidence="1" id="KW-0732">Signal</keyword>
<evidence type="ECO:0000313" key="3">
    <source>
        <dbReference type="Proteomes" id="UP000193922"/>
    </source>
</evidence>
<evidence type="ECO:0000256" key="1">
    <source>
        <dbReference type="SAM" id="SignalP"/>
    </source>
</evidence>
<name>A0A1Y1WIA0_9FUNG</name>
<reference evidence="2 3" key="1">
    <citation type="submission" date="2016-07" db="EMBL/GenBank/DDBJ databases">
        <title>Pervasive Adenine N6-methylation of Active Genes in Fungi.</title>
        <authorList>
            <consortium name="DOE Joint Genome Institute"/>
            <person name="Mondo S.J."/>
            <person name="Dannebaum R.O."/>
            <person name="Kuo R.C."/>
            <person name="Labutti K."/>
            <person name="Haridas S."/>
            <person name="Kuo A."/>
            <person name="Salamov A."/>
            <person name="Ahrendt S.R."/>
            <person name="Lipzen A."/>
            <person name="Sullivan W."/>
            <person name="Andreopoulos W.B."/>
            <person name="Clum A."/>
            <person name="Lindquist E."/>
            <person name="Daum C."/>
            <person name="Ramamoorthy G.K."/>
            <person name="Gryganskyi A."/>
            <person name="Culley D."/>
            <person name="Magnuson J.K."/>
            <person name="James T.Y."/>
            <person name="O'Malley M.A."/>
            <person name="Stajich J.E."/>
            <person name="Spatafora J.W."/>
            <person name="Visel A."/>
            <person name="Grigoriev I.V."/>
        </authorList>
    </citation>
    <scope>NUCLEOTIDE SEQUENCE [LARGE SCALE GENOMIC DNA]</scope>
    <source>
        <strain evidence="2 3">ATCC 12442</strain>
    </source>
</reference>
<dbReference type="EMBL" id="MCFD01000002">
    <property type="protein sequence ID" value="ORX73048.1"/>
    <property type="molecule type" value="Genomic_DNA"/>
</dbReference>
<feature type="chain" id="PRO_5012101397" evidence="1">
    <location>
        <begin position="17"/>
        <end position="103"/>
    </location>
</feature>